<dbReference type="InterPro" id="IPR023395">
    <property type="entry name" value="MCP_dom_sf"/>
</dbReference>
<dbReference type="SUPFAM" id="SSF103506">
    <property type="entry name" value="Mitochondrial carrier"/>
    <property type="match status" value="1"/>
</dbReference>
<name>A0A7S4UK77_GUITH</name>
<dbReference type="InterPro" id="IPR002067">
    <property type="entry name" value="MCP"/>
</dbReference>
<dbReference type="AlphaFoldDB" id="A0A7S4UK77"/>
<comment type="subcellular location">
    <subcellularLocation>
        <location evidence="1">Membrane</location>
        <topology evidence="1">Multi-pass membrane protein</topology>
    </subcellularLocation>
</comment>
<dbReference type="Gene3D" id="1.50.40.10">
    <property type="entry name" value="Mitochondrial carrier domain"/>
    <property type="match status" value="1"/>
</dbReference>
<evidence type="ECO:0000256" key="4">
    <source>
        <dbReference type="ARBA" id="ARBA00022737"/>
    </source>
</evidence>
<evidence type="ECO:0000256" key="3">
    <source>
        <dbReference type="ARBA" id="ARBA00022692"/>
    </source>
</evidence>
<feature type="repeat" description="Solcar" evidence="6">
    <location>
        <begin position="215"/>
        <end position="308"/>
    </location>
</feature>
<keyword evidence="2 7" id="KW-0813">Transport</keyword>
<dbReference type="PANTHER" id="PTHR24089">
    <property type="entry name" value="SOLUTE CARRIER FAMILY 25"/>
    <property type="match status" value="1"/>
</dbReference>
<feature type="repeat" description="Solcar" evidence="6">
    <location>
        <begin position="119"/>
        <end position="205"/>
    </location>
</feature>
<evidence type="ECO:0000256" key="5">
    <source>
        <dbReference type="ARBA" id="ARBA00023136"/>
    </source>
</evidence>
<organism evidence="8">
    <name type="scientific">Guillardia theta</name>
    <name type="common">Cryptophyte</name>
    <name type="synonym">Cryptomonas phi</name>
    <dbReference type="NCBI Taxonomy" id="55529"/>
    <lineage>
        <taxon>Eukaryota</taxon>
        <taxon>Cryptophyceae</taxon>
        <taxon>Pyrenomonadales</taxon>
        <taxon>Geminigeraceae</taxon>
        <taxon>Guillardia</taxon>
    </lineage>
</organism>
<comment type="similarity">
    <text evidence="7">Belongs to the mitochondrial carrier (TC 2.A.29) family.</text>
</comment>
<dbReference type="Pfam" id="PF00153">
    <property type="entry name" value="Mito_carr"/>
    <property type="match status" value="3"/>
</dbReference>
<dbReference type="GO" id="GO:0055085">
    <property type="term" value="P:transmembrane transport"/>
    <property type="evidence" value="ECO:0007669"/>
    <property type="project" value="InterPro"/>
</dbReference>
<gene>
    <name evidence="8" type="ORF">GTHE00462_LOCUS30013</name>
</gene>
<evidence type="ECO:0000256" key="1">
    <source>
        <dbReference type="ARBA" id="ARBA00004141"/>
    </source>
</evidence>
<evidence type="ECO:0000256" key="7">
    <source>
        <dbReference type="RuleBase" id="RU000488"/>
    </source>
</evidence>
<evidence type="ECO:0008006" key="9">
    <source>
        <dbReference type="Google" id="ProtNLM"/>
    </source>
</evidence>
<proteinExistence type="inferred from homology"/>
<dbReference type="GO" id="GO:0016020">
    <property type="term" value="C:membrane"/>
    <property type="evidence" value="ECO:0007669"/>
    <property type="project" value="UniProtKB-SubCell"/>
</dbReference>
<evidence type="ECO:0000256" key="6">
    <source>
        <dbReference type="PROSITE-ProRule" id="PRU00282"/>
    </source>
</evidence>
<dbReference type="InterPro" id="IPR018108">
    <property type="entry name" value="MCP_transmembrane"/>
</dbReference>
<dbReference type="EMBL" id="HBKN01038274">
    <property type="protein sequence ID" value="CAE2325604.1"/>
    <property type="molecule type" value="Transcribed_RNA"/>
</dbReference>
<protein>
    <recommendedName>
        <fullName evidence="9">Mitochondrial carrier protein</fullName>
    </recommendedName>
</protein>
<feature type="repeat" description="Solcar" evidence="6">
    <location>
        <begin position="1"/>
        <end position="90"/>
    </location>
</feature>
<reference evidence="8" key="1">
    <citation type="submission" date="2021-01" db="EMBL/GenBank/DDBJ databases">
        <authorList>
            <person name="Corre E."/>
            <person name="Pelletier E."/>
            <person name="Niang G."/>
            <person name="Scheremetjew M."/>
            <person name="Finn R."/>
            <person name="Kale V."/>
            <person name="Holt S."/>
            <person name="Cochrane G."/>
            <person name="Meng A."/>
            <person name="Brown T."/>
            <person name="Cohen L."/>
        </authorList>
    </citation>
    <scope>NUCLEOTIDE SEQUENCE</scope>
    <source>
        <strain evidence="8">CCMP 2712</strain>
    </source>
</reference>
<sequence length="309" mass="34281">MEWKDGIAGAISGVATRCCVAPLDVIKIRLQLQTNCQGSSRDYRGFLGTFQTIVRREGVVALWKGNLAAEFLWGGYMGTQFLAYRSLQNAIHHHTFMHGGGRNNEHASQAQDTRLNDGSKVLRDLICGGLAGGFATMTTYPFDLVRTRLAAQTEPKIYHGVLDAFYRILISERMRGFYRGLAPSLIQVMPYMGIQFSIYEALKRFISTQTKEGSQGWKESMFCGCVAGSISKISTLPLDVTKKRMQVMGTTMLAASQGRKISSMREVVRGILRDEGWQGFFRGGLPSVMKTALSSGLSFAIYELMLKIL</sequence>
<keyword evidence="5 6" id="KW-0472">Membrane</keyword>
<evidence type="ECO:0000313" key="8">
    <source>
        <dbReference type="EMBL" id="CAE2325604.1"/>
    </source>
</evidence>
<evidence type="ECO:0000256" key="2">
    <source>
        <dbReference type="ARBA" id="ARBA00022448"/>
    </source>
</evidence>
<keyword evidence="3 6" id="KW-0812">Transmembrane</keyword>
<accession>A0A7S4UK77</accession>
<dbReference type="PRINTS" id="PR00926">
    <property type="entry name" value="MITOCARRIER"/>
</dbReference>
<keyword evidence="4" id="KW-0677">Repeat</keyword>
<dbReference type="PROSITE" id="PS50920">
    <property type="entry name" value="SOLCAR"/>
    <property type="match status" value="3"/>
</dbReference>